<dbReference type="SUPFAM" id="SSF50630">
    <property type="entry name" value="Acid proteases"/>
    <property type="match status" value="1"/>
</dbReference>
<sequence>MILLLSSYLSSLPGVMANLNITFACWSTAVNETCNFRTFSEIGGELVMMDTGSSDLAFCEPPAQVSDEQRATAPSTTGGEILLSQCQIYGNPPSHGWYGNTYVANLTTGGEAEDSITPNSYFSVIEKTVGGDSNFCGPVLSGSSIGFKEDSTINGIWGIGGLNQYVETQEIDLSSWTDVQSCGVDACTCPDVVIKAQSNFVETLMKGGVKQWALSWDGKLGKDTGKLMLGDDASIGVPDDTPKMFLSKSDFSAQDGGWGLYRTNVTGIELNGTEYTMNNTEYAFDTGTPFISLPQDIYDTISSSGGETTIVFTVPTVDGEKEDAKIEMTITKELLDDGVFLGASDGALHFIGLPIMRYLETVLLNSDGFLQIVPREEFILNKISDLDVTELAGISITDSGDEEFYTNNNNWTDDNLEEDDKLVNDAPGSAGAAAAATATQSLFLFLTKISSVVVSVLAII</sequence>
<feature type="chain" id="PRO_5009192099" description="Acid protease" evidence="1">
    <location>
        <begin position="18"/>
        <end position="460"/>
    </location>
</feature>
<dbReference type="Proteomes" id="UP000095751">
    <property type="component" value="Unassembled WGS sequence"/>
</dbReference>
<dbReference type="EMBL" id="KV784385">
    <property type="protein sequence ID" value="OEU07593.1"/>
    <property type="molecule type" value="Genomic_DNA"/>
</dbReference>
<evidence type="ECO:0000313" key="2">
    <source>
        <dbReference type="EMBL" id="OEU07593.1"/>
    </source>
</evidence>
<organism evidence="2 3">
    <name type="scientific">Fragilariopsis cylindrus CCMP1102</name>
    <dbReference type="NCBI Taxonomy" id="635003"/>
    <lineage>
        <taxon>Eukaryota</taxon>
        <taxon>Sar</taxon>
        <taxon>Stramenopiles</taxon>
        <taxon>Ochrophyta</taxon>
        <taxon>Bacillariophyta</taxon>
        <taxon>Bacillariophyceae</taxon>
        <taxon>Bacillariophycidae</taxon>
        <taxon>Bacillariales</taxon>
        <taxon>Bacillariaceae</taxon>
        <taxon>Fragilariopsis</taxon>
    </lineage>
</organism>
<evidence type="ECO:0008006" key="4">
    <source>
        <dbReference type="Google" id="ProtNLM"/>
    </source>
</evidence>
<dbReference type="Gene3D" id="2.40.70.10">
    <property type="entry name" value="Acid Proteases"/>
    <property type="match status" value="1"/>
</dbReference>
<dbReference type="KEGG" id="fcy:FRACYDRAFT_251014"/>
<feature type="signal peptide" evidence="1">
    <location>
        <begin position="1"/>
        <end position="17"/>
    </location>
</feature>
<dbReference type="AlphaFoldDB" id="A0A1E7EPX6"/>
<evidence type="ECO:0000313" key="3">
    <source>
        <dbReference type="Proteomes" id="UP000095751"/>
    </source>
</evidence>
<keyword evidence="1" id="KW-0732">Signal</keyword>
<accession>A0A1E7EPX6</accession>
<protein>
    <recommendedName>
        <fullName evidence="4">Acid protease</fullName>
    </recommendedName>
</protein>
<name>A0A1E7EPX6_9STRA</name>
<evidence type="ECO:0000256" key="1">
    <source>
        <dbReference type="SAM" id="SignalP"/>
    </source>
</evidence>
<keyword evidence="3" id="KW-1185">Reference proteome</keyword>
<dbReference type="OrthoDB" id="422474at2759"/>
<reference evidence="2 3" key="1">
    <citation type="submission" date="2016-09" db="EMBL/GenBank/DDBJ databases">
        <title>Extensive genetic diversity and differential bi-allelic expression allows diatom success in the polar Southern Ocean.</title>
        <authorList>
            <consortium name="DOE Joint Genome Institute"/>
            <person name="Mock T."/>
            <person name="Otillar R.P."/>
            <person name="Strauss J."/>
            <person name="Dupont C."/>
            <person name="Frickenhaus S."/>
            <person name="Maumus F."/>
            <person name="Mcmullan M."/>
            <person name="Sanges R."/>
            <person name="Schmutz J."/>
            <person name="Toseland A."/>
            <person name="Valas R."/>
            <person name="Veluchamy A."/>
            <person name="Ward B.J."/>
            <person name="Allen A."/>
            <person name="Barry K."/>
            <person name="Falciatore A."/>
            <person name="Ferrante M."/>
            <person name="Fortunato A.E."/>
            <person name="Gloeckner G."/>
            <person name="Gruber A."/>
            <person name="Hipkin R."/>
            <person name="Janech M."/>
            <person name="Kroth P."/>
            <person name="Leese F."/>
            <person name="Lindquist E."/>
            <person name="Lyon B.R."/>
            <person name="Martin J."/>
            <person name="Mayer C."/>
            <person name="Parker M."/>
            <person name="Quesneville H."/>
            <person name="Raymond J."/>
            <person name="Uhlig C."/>
            <person name="Valentin K.U."/>
            <person name="Worden A.Z."/>
            <person name="Armbrust E.V."/>
            <person name="Bowler C."/>
            <person name="Green B."/>
            <person name="Moulton V."/>
            <person name="Van Oosterhout C."/>
            <person name="Grigoriev I."/>
        </authorList>
    </citation>
    <scope>NUCLEOTIDE SEQUENCE [LARGE SCALE GENOMIC DNA]</scope>
    <source>
        <strain evidence="2 3">CCMP1102</strain>
    </source>
</reference>
<dbReference type="InParanoid" id="A0A1E7EPX6"/>
<gene>
    <name evidence="2" type="ORF">FRACYDRAFT_251014</name>
</gene>
<dbReference type="InterPro" id="IPR021109">
    <property type="entry name" value="Peptidase_aspartic_dom_sf"/>
</dbReference>
<proteinExistence type="predicted"/>